<dbReference type="KEGG" id="hsu:HLASF_0495"/>
<sequence length="191" mass="20297">MPFATGHEVTIVKQIRIHGRGGQGSVTLAHLIAEAAYEEGKWAQAFPSFGVERRGAPVEAFARIDEEKITNRSQVDEPDYVVVQDPSLIEFVDVTRGVDEDGAIVVNSSADPADLDIETATQVVTVDATDIALEHLGKPIMNTALMGAFASVTGVLQQESLESVIMSEFPGEIGEQNVAATADAFAEVASV</sequence>
<dbReference type="PANTHER" id="PTHR43366:SF1">
    <property type="entry name" value="PYRUVATE SYNTHASE SUBUNIT PORC"/>
    <property type="match status" value="1"/>
</dbReference>
<dbReference type="AlphaFoldDB" id="A0A0F7P9X6"/>
<dbReference type="HOGENOM" id="CLU_087284_2_0_2"/>
<name>A0A0F7P9X6_9EURY</name>
<evidence type="ECO:0000256" key="1">
    <source>
        <dbReference type="ARBA" id="ARBA00012822"/>
    </source>
</evidence>
<gene>
    <name evidence="5" type="primary">porG</name>
    <name evidence="6" type="ORF">HLASA_0492</name>
    <name evidence="5" type="ORF">HLASF_0495</name>
</gene>
<dbReference type="SUPFAM" id="SSF53323">
    <property type="entry name" value="Pyruvate-ferredoxin oxidoreductase, PFOR, domain III"/>
    <property type="match status" value="1"/>
</dbReference>
<evidence type="ECO:0000256" key="2">
    <source>
        <dbReference type="ARBA" id="ARBA00023002"/>
    </source>
</evidence>
<dbReference type="Gene3D" id="3.40.920.10">
    <property type="entry name" value="Pyruvate-ferredoxin oxidoreductase, PFOR, domain III"/>
    <property type="match status" value="1"/>
</dbReference>
<accession>A0A0F7P9X6</accession>
<dbReference type="EMBL" id="CP008874">
    <property type="protein sequence ID" value="AKH96995.1"/>
    <property type="molecule type" value="Genomic_DNA"/>
</dbReference>
<dbReference type="InterPro" id="IPR011894">
    <property type="entry name" value="PorC_KorC"/>
</dbReference>
<dbReference type="NCBIfam" id="NF006321">
    <property type="entry name" value="PRK08534.1"/>
    <property type="match status" value="1"/>
</dbReference>
<dbReference type="InterPro" id="IPR019752">
    <property type="entry name" value="Pyrv/ketoisovalerate_OxRed_cat"/>
</dbReference>
<reference evidence="7" key="2">
    <citation type="submission" date="2015-05" db="EMBL/GenBank/DDBJ databases">
        <title>Complete genome sequence of Halanaeroarchaeum sulfurireducens type strain M27-SA2, a sulfate-reducer haloarchaeon from marine anoxic lake Medee.</title>
        <authorList>
            <person name="Messina E."/>
            <person name="Kublanov I.V."/>
            <person name="Toshchakov S."/>
            <person name="Arcadi E."/>
            <person name="La Spada G."/>
            <person name="La Cono V."/>
            <person name="Yakimov M.M."/>
        </authorList>
    </citation>
    <scope>NUCLEOTIDE SEQUENCE [LARGE SCALE GENOMIC DNA]</scope>
    <source>
        <strain evidence="7">M27-SA2</strain>
    </source>
</reference>
<evidence type="ECO:0000313" key="7">
    <source>
        <dbReference type="Proteomes" id="UP000060390"/>
    </source>
</evidence>
<dbReference type="PANTHER" id="PTHR43366">
    <property type="entry name" value="PYRUVATE SYNTHASE SUBUNIT PORC"/>
    <property type="match status" value="1"/>
</dbReference>
<keyword evidence="2 5" id="KW-0560">Oxidoreductase</keyword>
<feature type="domain" description="Pyruvate/ketoisovalerate oxidoreductase catalytic" evidence="4">
    <location>
        <begin position="21"/>
        <end position="185"/>
    </location>
</feature>
<evidence type="ECO:0000313" key="5">
    <source>
        <dbReference type="EMBL" id="AKH96995.1"/>
    </source>
</evidence>
<dbReference type="EMBL" id="CP011564">
    <property type="protein sequence ID" value="ALG81396.1"/>
    <property type="molecule type" value="Genomic_DNA"/>
</dbReference>
<evidence type="ECO:0000313" key="6">
    <source>
        <dbReference type="EMBL" id="ALG81396.1"/>
    </source>
</evidence>
<dbReference type="Proteomes" id="UP000069906">
    <property type="component" value="Chromosome"/>
</dbReference>
<dbReference type="GO" id="GO:0019164">
    <property type="term" value="F:pyruvate synthase activity"/>
    <property type="evidence" value="ECO:0007669"/>
    <property type="project" value="UniProtKB-EC"/>
</dbReference>
<dbReference type="Pfam" id="PF01558">
    <property type="entry name" value="POR"/>
    <property type="match status" value="1"/>
</dbReference>
<dbReference type="KEGG" id="hsf:HLASA_0492"/>
<evidence type="ECO:0000259" key="4">
    <source>
        <dbReference type="Pfam" id="PF01558"/>
    </source>
</evidence>
<dbReference type="InterPro" id="IPR002869">
    <property type="entry name" value="Pyrv_flavodox_OxRed_cen"/>
</dbReference>
<evidence type="ECO:0000256" key="3">
    <source>
        <dbReference type="ARBA" id="ARBA00049357"/>
    </source>
</evidence>
<dbReference type="NCBIfam" id="TIGR02175">
    <property type="entry name" value="PorC_KorC"/>
    <property type="match status" value="1"/>
</dbReference>
<dbReference type="InterPro" id="IPR051626">
    <property type="entry name" value="Oxidoreductase_gamma_subunit"/>
</dbReference>
<protein>
    <recommendedName>
        <fullName evidence="1">pyruvate synthase</fullName>
        <ecNumber evidence="1">1.2.7.1</ecNumber>
    </recommendedName>
</protein>
<reference evidence="6 7" key="3">
    <citation type="journal article" date="2016" name="Stand. Genomic Sci.">
        <title>Complete genome sequence of 'Halanaeroarchaeum sulfurireducens' M27-SA2, a sulfur-reducing and acetate-oxidizing haloarchaeon from the deep-sea hypersaline anoxic lake Medee.</title>
        <authorList>
            <person name="Messina E."/>
            <person name="Sorokin D.Y."/>
            <person name="Kublanov I.V."/>
            <person name="Toshchakov S."/>
            <person name="Lopatina A."/>
            <person name="Arcadi E."/>
            <person name="Smedile F."/>
            <person name="La Spada G."/>
            <person name="La Cono V."/>
            <person name="Yakimov M.M."/>
        </authorList>
    </citation>
    <scope>NUCLEOTIDE SEQUENCE [LARGE SCALE GENOMIC DNA]</scope>
    <source>
        <strain evidence="6 7">M27-SA2</strain>
    </source>
</reference>
<keyword evidence="5" id="KW-0670">Pyruvate</keyword>
<reference evidence="5 8" key="1">
    <citation type="journal article" date="2015" name="ISME J.">
        <title>Elemental sulfur and acetate can support life of a novel strictly anaerobic haloarchaeon.</title>
        <authorList>
            <person name="Sorokin D.Y."/>
            <person name="Kublanov I.V."/>
            <person name="Gavrilov S.N."/>
            <person name="Rojo D."/>
            <person name="Roman P."/>
            <person name="Golyshin P.N."/>
            <person name="Slepak V.Z."/>
            <person name="Smedile F."/>
            <person name="Ferrer M."/>
            <person name="Messina E."/>
            <person name="La Cono V."/>
            <person name="Yakimov M.M."/>
        </authorList>
    </citation>
    <scope>NUCLEOTIDE SEQUENCE [LARGE SCALE GENOMIC DNA]</scope>
    <source>
        <strain evidence="5 8">HSR2</strain>
    </source>
</reference>
<dbReference type="EC" id="1.2.7.1" evidence="1"/>
<proteinExistence type="predicted"/>
<organism evidence="5 8">
    <name type="scientific">Halanaeroarchaeum sulfurireducens</name>
    <dbReference type="NCBI Taxonomy" id="1604004"/>
    <lineage>
        <taxon>Archaea</taxon>
        <taxon>Methanobacteriati</taxon>
        <taxon>Methanobacteriota</taxon>
        <taxon>Stenosarchaea group</taxon>
        <taxon>Halobacteria</taxon>
        <taxon>Halobacteriales</taxon>
        <taxon>Halobacteriaceae</taxon>
        <taxon>Halanaeroarchaeum</taxon>
    </lineage>
</organism>
<dbReference type="STRING" id="1604004.HLASA_0492"/>
<evidence type="ECO:0000313" key="8">
    <source>
        <dbReference type="Proteomes" id="UP000069906"/>
    </source>
</evidence>
<dbReference type="PATRIC" id="fig|1604004.4.peg.517"/>
<dbReference type="Proteomes" id="UP000060390">
    <property type="component" value="Chromosome"/>
</dbReference>
<keyword evidence="8" id="KW-1185">Reference proteome</keyword>
<comment type="catalytic activity">
    <reaction evidence="3">
        <text>2 oxidized [2Fe-2S]-[ferredoxin] + pyruvate + CoA = 2 reduced [2Fe-2S]-[ferredoxin] + acetyl-CoA + CO2 + H(+)</text>
        <dbReference type="Rhea" id="RHEA:12765"/>
        <dbReference type="Rhea" id="RHEA-COMP:10000"/>
        <dbReference type="Rhea" id="RHEA-COMP:10001"/>
        <dbReference type="ChEBI" id="CHEBI:15361"/>
        <dbReference type="ChEBI" id="CHEBI:15378"/>
        <dbReference type="ChEBI" id="CHEBI:16526"/>
        <dbReference type="ChEBI" id="CHEBI:33737"/>
        <dbReference type="ChEBI" id="CHEBI:33738"/>
        <dbReference type="ChEBI" id="CHEBI:57287"/>
        <dbReference type="ChEBI" id="CHEBI:57288"/>
        <dbReference type="EC" id="1.2.7.1"/>
    </reaction>
</comment>